<evidence type="ECO:0000256" key="1">
    <source>
        <dbReference type="SAM" id="Phobius"/>
    </source>
</evidence>
<dbReference type="GO" id="GO:0016020">
    <property type="term" value="C:membrane"/>
    <property type="evidence" value="ECO:0007669"/>
    <property type="project" value="InterPro"/>
</dbReference>
<evidence type="ECO:0000259" key="2">
    <source>
        <dbReference type="Pfam" id="PF00892"/>
    </source>
</evidence>
<feature type="transmembrane region" description="Helical" evidence="1">
    <location>
        <begin position="44"/>
        <end position="61"/>
    </location>
</feature>
<sequence length="305" mass="33535">MTSVSTANRLAGRKNLLILHATVFIWGFTGILGAAISVNAVSMVWYRVLIAGLSLWAWFLISRRNYRLDGKTLLKLFGVGGIVALHWIMFFHSIKISTVSVGLVCLSSVTLFTSFLEPLIKKQRVQRGNVVVGLIIIAGIILIFKFETGYAWGIAAGLLAALSASLFSILNSKLVSRQQPILISFYEMAAAFVWITLYRLADGSLLREPFNLSLHDWVFLFILGTVCTALAYVMAVGVMREFSAFTVALATNLEPIYGVLLALLIFGSKEQMSGGFYAGATLILAAVFLYPLYLKNRAKKAAFRT</sequence>
<feature type="transmembrane region" description="Helical" evidence="1">
    <location>
        <begin position="274"/>
        <end position="294"/>
    </location>
</feature>
<dbReference type="PANTHER" id="PTHR22911:SF79">
    <property type="entry name" value="MOBA-LIKE NTP TRANSFERASE DOMAIN-CONTAINING PROTEIN"/>
    <property type="match status" value="1"/>
</dbReference>
<dbReference type="Proteomes" id="UP000240912">
    <property type="component" value="Unassembled WGS sequence"/>
</dbReference>
<dbReference type="OrthoDB" id="9150437at2"/>
<feature type="transmembrane region" description="Helical" evidence="1">
    <location>
        <begin position="73"/>
        <end position="90"/>
    </location>
</feature>
<feature type="transmembrane region" description="Helical" evidence="1">
    <location>
        <begin position="181"/>
        <end position="197"/>
    </location>
</feature>
<accession>A0A2T3HIF0</accession>
<gene>
    <name evidence="3" type="ORF">C7T94_15580</name>
</gene>
<feature type="transmembrane region" description="Helical" evidence="1">
    <location>
        <begin position="16"/>
        <end position="38"/>
    </location>
</feature>
<evidence type="ECO:0000313" key="4">
    <source>
        <dbReference type="Proteomes" id="UP000240912"/>
    </source>
</evidence>
<feature type="domain" description="EamA" evidence="2">
    <location>
        <begin position="17"/>
        <end position="144"/>
    </location>
</feature>
<dbReference type="Pfam" id="PF00892">
    <property type="entry name" value="EamA"/>
    <property type="match status" value="2"/>
</dbReference>
<proteinExistence type="predicted"/>
<feature type="transmembrane region" description="Helical" evidence="1">
    <location>
        <begin position="245"/>
        <end position="268"/>
    </location>
</feature>
<reference evidence="3 4" key="1">
    <citation type="submission" date="2018-03" db="EMBL/GenBank/DDBJ databases">
        <authorList>
            <person name="Keele B.F."/>
        </authorList>
    </citation>
    <scope>NUCLEOTIDE SEQUENCE [LARGE SCALE GENOMIC DNA]</scope>
    <source>
        <strain evidence="3 4">YL28-9</strain>
    </source>
</reference>
<keyword evidence="1" id="KW-0472">Membrane</keyword>
<dbReference type="SUPFAM" id="SSF103481">
    <property type="entry name" value="Multidrug resistance efflux transporter EmrE"/>
    <property type="match status" value="2"/>
</dbReference>
<feature type="transmembrane region" description="Helical" evidence="1">
    <location>
        <begin position="217"/>
        <end position="238"/>
    </location>
</feature>
<organism evidence="3 4">
    <name type="scientific">Pedobacter yulinensis</name>
    <dbReference type="NCBI Taxonomy" id="2126353"/>
    <lineage>
        <taxon>Bacteria</taxon>
        <taxon>Pseudomonadati</taxon>
        <taxon>Bacteroidota</taxon>
        <taxon>Sphingobacteriia</taxon>
        <taxon>Sphingobacteriales</taxon>
        <taxon>Sphingobacteriaceae</taxon>
        <taxon>Pedobacter</taxon>
    </lineage>
</organism>
<dbReference type="RefSeq" id="WP_107216337.1">
    <property type="nucleotide sequence ID" value="NZ_KZ686270.1"/>
</dbReference>
<feature type="transmembrane region" description="Helical" evidence="1">
    <location>
        <begin position="150"/>
        <end position="169"/>
    </location>
</feature>
<dbReference type="PANTHER" id="PTHR22911">
    <property type="entry name" value="ACYL-MALONYL CONDENSING ENZYME-RELATED"/>
    <property type="match status" value="1"/>
</dbReference>
<keyword evidence="1" id="KW-0812">Transmembrane</keyword>
<feature type="transmembrane region" description="Helical" evidence="1">
    <location>
        <begin position="128"/>
        <end position="144"/>
    </location>
</feature>
<feature type="domain" description="EamA" evidence="2">
    <location>
        <begin position="152"/>
        <end position="289"/>
    </location>
</feature>
<evidence type="ECO:0000313" key="3">
    <source>
        <dbReference type="EMBL" id="PST82218.1"/>
    </source>
</evidence>
<name>A0A2T3HIF0_9SPHI</name>
<dbReference type="InterPro" id="IPR037185">
    <property type="entry name" value="EmrE-like"/>
</dbReference>
<dbReference type="InterPro" id="IPR000620">
    <property type="entry name" value="EamA_dom"/>
</dbReference>
<feature type="transmembrane region" description="Helical" evidence="1">
    <location>
        <begin position="96"/>
        <end position="116"/>
    </location>
</feature>
<keyword evidence="4" id="KW-1185">Reference proteome</keyword>
<dbReference type="EMBL" id="PYLS01000006">
    <property type="protein sequence ID" value="PST82218.1"/>
    <property type="molecule type" value="Genomic_DNA"/>
</dbReference>
<comment type="caution">
    <text evidence="3">The sequence shown here is derived from an EMBL/GenBank/DDBJ whole genome shotgun (WGS) entry which is preliminary data.</text>
</comment>
<keyword evidence="1" id="KW-1133">Transmembrane helix</keyword>
<dbReference type="AlphaFoldDB" id="A0A2T3HIF0"/>
<protein>
    <submittedName>
        <fullName evidence="3">EamA family transporter</fullName>
    </submittedName>
</protein>